<dbReference type="CDD" id="cd07821">
    <property type="entry name" value="PYR_PYL_RCAR_like"/>
    <property type="match status" value="1"/>
</dbReference>
<accession>A0A6C2D219</accession>
<dbReference type="PANTHER" id="PTHR39332:SF7">
    <property type="entry name" value="SRPBCC FAMILY PROTEIN"/>
    <property type="match status" value="1"/>
</dbReference>
<reference evidence="3 4" key="1">
    <citation type="submission" date="2019-01" db="EMBL/GenBank/DDBJ databases">
        <title>Zoogloea oleivorans genome sequencing and assembly.</title>
        <authorList>
            <person name="Tancsics A."/>
            <person name="Farkas M."/>
            <person name="Kriszt B."/>
            <person name="Maroti G."/>
            <person name="Horvath B."/>
        </authorList>
    </citation>
    <scope>NUCLEOTIDE SEQUENCE [LARGE SCALE GENOMIC DNA]</scope>
    <source>
        <strain evidence="3 4">Buc</strain>
    </source>
</reference>
<feature type="signal peptide" evidence="2">
    <location>
        <begin position="1"/>
        <end position="22"/>
    </location>
</feature>
<dbReference type="PANTHER" id="PTHR39332">
    <property type="entry name" value="BLL4707 PROTEIN"/>
    <property type="match status" value="1"/>
</dbReference>
<keyword evidence="4" id="KW-1185">Reference proteome</keyword>
<dbReference type="Gene3D" id="3.30.530.20">
    <property type="match status" value="1"/>
</dbReference>
<dbReference type="InterPro" id="IPR019587">
    <property type="entry name" value="Polyketide_cyclase/dehydratase"/>
</dbReference>
<evidence type="ECO:0000313" key="4">
    <source>
        <dbReference type="Proteomes" id="UP000389128"/>
    </source>
</evidence>
<dbReference type="Pfam" id="PF10604">
    <property type="entry name" value="Polyketide_cyc2"/>
    <property type="match status" value="1"/>
</dbReference>
<proteinExistence type="predicted"/>
<feature type="chain" id="PRO_5025329012" evidence="2">
    <location>
        <begin position="23"/>
        <end position="172"/>
    </location>
</feature>
<protein>
    <submittedName>
        <fullName evidence="3">SRPBCC family protein</fullName>
    </submittedName>
</protein>
<organism evidence="3 4">
    <name type="scientific">Zoogloea oleivorans</name>
    <dbReference type="NCBI Taxonomy" id="1552750"/>
    <lineage>
        <taxon>Bacteria</taxon>
        <taxon>Pseudomonadati</taxon>
        <taxon>Pseudomonadota</taxon>
        <taxon>Betaproteobacteria</taxon>
        <taxon>Rhodocyclales</taxon>
        <taxon>Zoogloeaceae</taxon>
        <taxon>Zoogloea</taxon>
    </lineage>
</organism>
<dbReference type="OrthoDB" id="1364128at2"/>
<dbReference type="EMBL" id="SDKK01000006">
    <property type="protein sequence ID" value="TYC59934.1"/>
    <property type="molecule type" value="Genomic_DNA"/>
</dbReference>
<dbReference type="InterPro" id="IPR023393">
    <property type="entry name" value="START-like_dom_sf"/>
</dbReference>
<evidence type="ECO:0000313" key="3">
    <source>
        <dbReference type="EMBL" id="TYC59934.1"/>
    </source>
</evidence>
<feature type="region of interest" description="Disordered" evidence="1">
    <location>
        <begin position="124"/>
        <end position="148"/>
    </location>
</feature>
<evidence type="ECO:0000256" key="1">
    <source>
        <dbReference type="SAM" id="MobiDB-lite"/>
    </source>
</evidence>
<gene>
    <name evidence="3" type="ORF">ETQ85_07855</name>
</gene>
<sequence length="172" mass="18401">MNKKSALLIATLALAVSAPVLAARPELKVKEQIDIAAPPAKVWEAIRNFDNLGWHPAVASTALDKGSNNKKGAVRTVTIKDGAKIIEELVSHRDSTRSLTYRIVESPLPVSDYVSKLSVKAGKGGSHVEWSSTFRRKDEKPADGADDAGAKKAISGIYTSGLDALKKQLEAK</sequence>
<name>A0A6C2D219_9RHOO</name>
<dbReference type="SUPFAM" id="SSF55961">
    <property type="entry name" value="Bet v1-like"/>
    <property type="match status" value="1"/>
</dbReference>
<comment type="caution">
    <text evidence="3">The sequence shown here is derived from an EMBL/GenBank/DDBJ whole genome shotgun (WGS) entry which is preliminary data.</text>
</comment>
<dbReference type="RefSeq" id="WP_148578491.1">
    <property type="nucleotide sequence ID" value="NZ_JAVEUW010000110.1"/>
</dbReference>
<keyword evidence="2" id="KW-0732">Signal</keyword>
<evidence type="ECO:0000256" key="2">
    <source>
        <dbReference type="SAM" id="SignalP"/>
    </source>
</evidence>
<dbReference type="Proteomes" id="UP000389128">
    <property type="component" value="Unassembled WGS sequence"/>
</dbReference>
<dbReference type="AlphaFoldDB" id="A0A6C2D219"/>